<dbReference type="InterPro" id="IPR006311">
    <property type="entry name" value="TAT_signal"/>
</dbReference>
<dbReference type="Proteomes" id="UP001284601">
    <property type="component" value="Unassembled WGS sequence"/>
</dbReference>
<keyword evidence="3" id="KW-1185">Reference proteome</keyword>
<evidence type="ECO:0000313" key="3">
    <source>
        <dbReference type="Proteomes" id="UP001284601"/>
    </source>
</evidence>
<organism evidence="2 3">
    <name type="scientific">Conexibacter stalactiti</name>
    <dbReference type="NCBI Taxonomy" id="1940611"/>
    <lineage>
        <taxon>Bacteria</taxon>
        <taxon>Bacillati</taxon>
        <taxon>Actinomycetota</taxon>
        <taxon>Thermoleophilia</taxon>
        <taxon>Solirubrobacterales</taxon>
        <taxon>Conexibacteraceae</taxon>
        <taxon>Conexibacter</taxon>
    </lineage>
</organism>
<comment type="caution">
    <text evidence="2">The sequence shown here is derived from an EMBL/GenBank/DDBJ whole genome shotgun (WGS) entry which is preliminary data.</text>
</comment>
<keyword evidence="1" id="KW-0812">Transmembrane</keyword>
<keyword evidence="1" id="KW-0472">Membrane</keyword>
<accession>A0ABU4HZC2</accession>
<evidence type="ECO:0000313" key="2">
    <source>
        <dbReference type="EMBL" id="MDW5598666.1"/>
    </source>
</evidence>
<feature type="transmembrane region" description="Helical" evidence="1">
    <location>
        <begin position="12"/>
        <end position="33"/>
    </location>
</feature>
<reference evidence="3" key="1">
    <citation type="submission" date="2023-07" db="EMBL/GenBank/DDBJ databases">
        <title>Conexibacter stalactiti sp. nov., isolated from stalactites in a lava cave and emended description of the genus Conexibacter.</title>
        <authorList>
            <person name="Lee S.D."/>
        </authorList>
    </citation>
    <scope>NUCLEOTIDE SEQUENCE [LARGE SCALE GENOMIC DNA]</scope>
    <source>
        <strain evidence="3">KCTC 39840</strain>
    </source>
</reference>
<dbReference type="EMBL" id="JAWSTH010000163">
    <property type="protein sequence ID" value="MDW5598666.1"/>
    <property type="molecule type" value="Genomic_DNA"/>
</dbReference>
<gene>
    <name evidence="2" type="ORF">R7226_30170</name>
</gene>
<dbReference type="InterPro" id="IPR009078">
    <property type="entry name" value="Ferritin-like_SF"/>
</dbReference>
<sequence length="203" mass="20825">MRDLSAGTRGDLLRGVATGAAAAGGVAVALLGMPRPATSAPAPSAQQDREILQLALLLERVQAGFYAEALARLPLRGELRQFARVVHGHEQAHVAAIEAALRGAAGPAPALDLAQATADLDSFRATAAALEDLVVGAYNGQATNLTPATLSEVARIASVESRHAGWARAIAGELPAPDAVDPLPDEQEVRDQLDALGLLKGSP</sequence>
<keyword evidence="1" id="KW-1133">Transmembrane helix</keyword>
<proteinExistence type="predicted"/>
<reference evidence="2 3" key="2">
    <citation type="submission" date="2023-10" db="EMBL/GenBank/DDBJ databases">
        <authorList>
            <person name="Han X.F."/>
        </authorList>
    </citation>
    <scope>NUCLEOTIDE SEQUENCE [LARGE SCALE GENOMIC DNA]</scope>
    <source>
        <strain evidence="2 3">KCTC 39840</strain>
    </source>
</reference>
<protein>
    <submittedName>
        <fullName evidence="2">Ferritin-like domain-containing protein</fullName>
    </submittedName>
</protein>
<evidence type="ECO:0000256" key="1">
    <source>
        <dbReference type="SAM" id="Phobius"/>
    </source>
</evidence>
<dbReference type="SUPFAM" id="SSF47240">
    <property type="entry name" value="Ferritin-like"/>
    <property type="match status" value="1"/>
</dbReference>
<dbReference type="PROSITE" id="PS51318">
    <property type="entry name" value="TAT"/>
    <property type="match status" value="1"/>
</dbReference>
<name>A0ABU4HZC2_9ACTN</name>
<dbReference type="RefSeq" id="WP_318601214.1">
    <property type="nucleotide sequence ID" value="NZ_JAWSTH010000163.1"/>
</dbReference>
<dbReference type="Pfam" id="PF13668">
    <property type="entry name" value="Ferritin_2"/>
    <property type="match status" value="1"/>
</dbReference>